<keyword evidence="13" id="KW-1185">Reference proteome</keyword>
<keyword evidence="4 10" id="KW-0812">Transmembrane</keyword>
<feature type="transmembrane region" description="Helical" evidence="10">
    <location>
        <begin position="159"/>
        <end position="180"/>
    </location>
</feature>
<evidence type="ECO:0000259" key="11">
    <source>
        <dbReference type="Pfam" id="PF01618"/>
    </source>
</evidence>
<dbReference type="PANTHER" id="PTHR30625">
    <property type="entry name" value="PROTEIN TOLQ"/>
    <property type="match status" value="1"/>
</dbReference>
<keyword evidence="5 8" id="KW-0653">Protein transport</keyword>
<dbReference type="InterPro" id="IPR002898">
    <property type="entry name" value="MotA_ExbB_proton_chnl"/>
</dbReference>
<feature type="domain" description="MotA/TolQ/ExbB proton channel" evidence="11">
    <location>
        <begin position="87"/>
        <end position="192"/>
    </location>
</feature>
<evidence type="ECO:0000256" key="2">
    <source>
        <dbReference type="ARBA" id="ARBA00022448"/>
    </source>
</evidence>
<proteinExistence type="inferred from homology"/>
<evidence type="ECO:0000313" key="12">
    <source>
        <dbReference type="EMBL" id="AOU99238.1"/>
    </source>
</evidence>
<keyword evidence="7 10" id="KW-0472">Membrane</keyword>
<feature type="transmembrane region" description="Helical" evidence="10">
    <location>
        <begin position="113"/>
        <end position="139"/>
    </location>
</feature>
<dbReference type="EMBL" id="CP017415">
    <property type="protein sequence ID" value="AOU99238.1"/>
    <property type="molecule type" value="Genomic_DNA"/>
</dbReference>
<feature type="region of interest" description="Disordered" evidence="9">
    <location>
        <begin position="202"/>
        <end position="230"/>
    </location>
</feature>
<dbReference type="KEGG" id="aprs:BI364_16005"/>
<dbReference type="Pfam" id="PF01618">
    <property type="entry name" value="MotA_ExbB"/>
    <property type="match status" value="1"/>
</dbReference>
<organism evidence="12 13">
    <name type="scientific">Acidihalobacter yilgarnensis</name>
    <dbReference type="NCBI Taxonomy" id="2819280"/>
    <lineage>
        <taxon>Bacteria</taxon>
        <taxon>Pseudomonadati</taxon>
        <taxon>Pseudomonadota</taxon>
        <taxon>Gammaproteobacteria</taxon>
        <taxon>Chromatiales</taxon>
        <taxon>Ectothiorhodospiraceae</taxon>
        <taxon>Acidihalobacter</taxon>
    </lineage>
</organism>
<dbReference type="AlphaFoldDB" id="A0A1D8IRR9"/>
<name>A0A1D8IRR9_9GAMM</name>
<dbReference type="RefSeq" id="WP_070079588.1">
    <property type="nucleotide sequence ID" value="NZ_CP017415.1"/>
</dbReference>
<comment type="subcellular location">
    <subcellularLocation>
        <location evidence="1">Cell membrane</location>
        <topology evidence="1">Multi-pass membrane protein</topology>
    </subcellularLocation>
    <subcellularLocation>
        <location evidence="8">Membrane</location>
        <topology evidence="8">Multi-pass membrane protein</topology>
    </subcellularLocation>
</comment>
<keyword evidence="6 10" id="KW-1133">Transmembrane helix</keyword>
<protein>
    <recommendedName>
        <fullName evidence="11">MotA/TolQ/ExbB proton channel domain-containing protein</fullName>
    </recommendedName>
</protein>
<evidence type="ECO:0000256" key="7">
    <source>
        <dbReference type="ARBA" id="ARBA00023136"/>
    </source>
</evidence>
<sequence length="230" mass="24861">MNLQNLTHIASQSGGILYLMAIMLFVVLTVIIERSRSLARLQKRGDRITRATTALADLGPVALRELCVQAEGLPHEALLQIPLHHPEIRDPQRLGELMEEAIMIEIPHVDRNLWVVDTIITLAPLLGLLGTIIGMFNAFQVLGHPGTAPSHVTGGVAEALIATASGLFIAILGVVSFNTLNQRVREVVHQLETISRALSNRAHAPRRRSAQGANVNEATRVGMQPAAGEA</sequence>
<evidence type="ECO:0000256" key="6">
    <source>
        <dbReference type="ARBA" id="ARBA00022989"/>
    </source>
</evidence>
<evidence type="ECO:0000256" key="1">
    <source>
        <dbReference type="ARBA" id="ARBA00004651"/>
    </source>
</evidence>
<accession>A0A1D8IRR9</accession>
<keyword evidence="3" id="KW-1003">Cell membrane</keyword>
<dbReference type="InterPro" id="IPR050790">
    <property type="entry name" value="ExbB/TolQ_transport"/>
</dbReference>
<evidence type="ECO:0000256" key="8">
    <source>
        <dbReference type="RuleBase" id="RU004057"/>
    </source>
</evidence>
<feature type="transmembrane region" description="Helical" evidence="10">
    <location>
        <begin position="15"/>
        <end position="32"/>
    </location>
</feature>
<dbReference type="Proteomes" id="UP000095401">
    <property type="component" value="Chromosome"/>
</dbReference>
<reference evidence="13" key="1">
    <citation type="submission" date="2016-09" db="EMBL/GenBank/DDBJ databases">
        <title>Acidihalobacter prosperus F5.</title>
        <authorList>
            <person name="Khaleque H.N."/>
            <person name="Ramsay J.P."/>
            <person name="Kaksonen A.H."/>
            <person name="Boxall N.J."/>
            <person name="Watkin E.L.J."/>
        </authorList>
    </citation>
    <scope>NUCLEOTIDE SEQUENCE [LARGE SCALE GENOMIC DNA]</scope>
    <source>
        <strain evidence="13">F5</strain>
    </source>
</reference>
<evidence type="ECO:0000313" key="13">
    <source>
        <dbReference type="Proteomes" id="UP000095401"/>
    </source>
</evidence>
<keyword evidence="2 8" id="KW-0813">Transport</keyword>
<dbReference type="GO" id="GO:0005886">
    <property type="term" value="C:plasma membrane"/>
    <property type="evidence" value="ECO:0007669"/>
    <property type="project" value="UniProtKB-SubCell"/>
</dbReference>
<dbReference type="PANTHER" id="PTHR30625:SF15">
    <property type="entry name" value="BIOPOLYMER TRANSPORT PROTEIN EXBB"/>
    <property type="match status" value="1"/>
</dbReference>
<gene>
    <name evidence="12" type="ORF">BI364_16005</name>
</gene>
<evidence type="ECO:0000256" key="4">
    <source>
        <dbReference type="ARBA" id="ARBA00022692"/>
    </source>
</evidence>
<evidence type="ECO:0000256" key="9">
    <source>
        <dbReference type="SAM" id="MobiDB-lite"/>
    </source>
</evidence>
<comment type="similarity">
    <text evidence="8">Belongs to the exbB/tolQ family.</text>
</comment>
<evidence type="ECO:0000256" key="5">
    <source>
        <dbReference type="ARBA" id="ARBA00022927"/>
    </source>
</evidence>
<evidence type="ECO:0000256" key="3">
    <source>
        <dbReference type="ARBA" id="ARBA00022475"/>
    </source>
</evidence>
<evidence type="ECO:0000256" key="10">
    <source>
        <dbReference type="SAM" id="Phobius"/>
    </source>
</evidence>
<dbReference type="GO" id="GO:0017038">
    <property type="term" value="P:protein import"/>
    <property type="evidence" value="ECO:0007669"/>
    <property type="project" value="TreeGrafter"/>
</dbReference>